<feature type="transmembrane region" description="Helical" evidence="2">
    <location>
        <begin position="60"/>
        <end position="81"/>
    </location>
</feature>
<keyword evidence="2" id="KW-1133">Transmembrane helix</keyword>
<name>A0AA39YSE0_9PEZI</name>
<evidence type="ECO:0000256" key="2">
    <source>
        <dbReference type="SAM" id="Phobius"/>
    </source>
</evidence>
<protein>
    <submittedName>
        <fullName evidence="3">Uncharacterized protein</fullName>
    </submittedName>
</protein>
<feature type="transmembrane region" description="Helical" evidence="2">
    <location>
        <begin position="87"/>
        <end position="104"/>
    </location>
</feature>
<keyword evidence="2" id="KW-0472">Membrane</keyword>
<sequence length="156" mass="17287">MYLSRGEKPPRSWPHPNSSVRNKRLDRPQLAASVIVGVFLLADCFFSRRGGCRLARDKSTIFLFLASLPCCNLLLLFVKLVTPDGSHGLKVLLVALISLCLHSGGHSTLIPPLLASEQPSIALQFLRCALRPSPITPHICWSRDGHTVRVTVRSRR</sequence>
<feature type="compositionally biased region" description="Basic and acidic residues" evidence="1">
    <location>
        <begin position="1"/>
        <end position="10"/>
    </location>
</feature>
<evidence type="ECO:0000256" key="1">
    <source>
        <dbReference type="SAM" id="MobiDB-lite"/>
    </source>
</evidence>
<feature type="transmembrane region" description="Helical" evidence="2">
    <location>
        <begin position="30"/>
        <end position="48"/>
    </location>
</feature>
<organism evidence="3 4">
    <name type="scientific">Cercophora newfieldiana</name>
    <dbReference type="NCBI Taxonomy" id="92897"/>
    <lineage>
        <taxon>Eukaryota</taxon>
        <taxon>Fungi</taxon>
        <taxon>Dikarya</taxon>
        <taxon>Ascomycota</taxon>
        <taxon>Pezizomycotina</taxon>
        <taxon>Sordariomycetes</taxon>
        <taxon>Sordariomycetidae</taxon>
        <taxon>Sordariales</taxon>
        <taxon>Lasiosphaeriaceae</taxon>
        <taxon>Cercophora</taxon>
    </lineage>
</organism>
<evidence type="ECO:0000313" key="3">
    <source>
        <dbReference type="EMBL" id="KAK0657101.1"/>
    </source>
</evidence>
<dbReference type="Proteomes" id="UP001174936">
    <property type="component" value="Unassembled WGS sequence"/>
</dbReference>
<dbReference type="EMBL" id="JAULSV010000001">
    <property type="protein sequence ID" value="KAK0657101.1"/>
    <property type="molecule type" value="Genomic_DNA"/>
</dbReference>
<feature type="region of interest" description="Disordered" evidence="1">
    <location>
        <begin position="1"/>
        <end position="22"/>
    </location>
</feature>
<accession>A0AA39YSE0</accession>
<proteinExistence type="predicted"/>
<keyword evidence="4" id="KW-1185">Reference proteome</keyword>
<keyword evidence="2" id="KW-0812">Transmembrane</keyword>
<dbReference type="AlphaFoldDB" id="A0AA39YSE0"/>
<gene>
    <name evidence="3" type="ORF">B0T16DRAFT_51808</name>
</gene>
<comment type="caution">
    <text evidence="3">The sequence shown here is derived from an EMBL/GenBank/DDBJ whole genome shotgun (WGS) entry which is preliminary data.</text>
</comment>
<reference evidence="3" key="1">
    <citation type="submission" date="2023-06" db="EMBL/GenBank/DDBJ databases">
        <title>Genome-scale phylogeny and comparative genomics of the fungal order Sordariales.</title>
        <authorList>
            <consortium name="Lawrence Berkeley National Laboratory"/>
            <person name="Hensen N."/>
            <person name="Bonometti L."/>
            <person name="Westerberg I."/>
            <person name="Brannstrom I.O."/>
            <person name="Guillou S."/>
            <person name="Cros-Aarteil S."/>
            <person name="Calhoun S."/>
            <person name="Haridas S."/>
            <person name="Kuo A."/>
            <person name="Mondo S."/>
            <person name="Pangilinan J."/>
            <person name="Riley R."/>
            <person name="Labutti K."/>
            <person name="Andreopoulos B."/>
            <person name="Lipzen A."/>
            <person name="Chen C."/>
            <person name="Yanf M."/>
            <person name="Daum C."/>
            <person name="Ng V."/>
            <person name="Clum A."/>
            <person name="Steindorff A."/>
            <person name="Ohm R."/>
            <person name="Martin F."/>
            <person name="Silar P."/>
            <person name="Natvig D."/>
            <person name="Lalanne C."/>
            <person name="Gautier V."/>
            <person name="Ament-Velasquez S.L."/>
            <person name="Kruys A."/>
            <person name="Hutchinson M.I."/>
            <person name="Powell A.J."/>
            <person name="Barry K."/>
            <person name="Miller A.N."/>
            <person name="Grigoriev I.V."/>
            <person name="Debuchy R."/>
            <person name="Gladieux P."/>
            <person name="Thoren M.H."/>
            <person name="Johannesson H."/>
        </authorList>
    </citation>
    <scope>NUCLEOTIDE SEQUENCE</scope>
    <source>
        <strain evidence="3">SMH2532-1</strain>
    </source>
</reference>
<evidence type="ECO:0000313" key="4">
    <source>
        <dbReference type="Proteomes" id="UP001174936"/>
    </source>
</evidence>